<evidence type="ECO:0000259" key="2">
    <source>
        <dbReference type="Pfam" id="PF00668"/>
    </source>
</evidence>
<dbReference type="EMBL" id="BOOZ01000009">
    <property type="protein sequence ID" value="GIJ08941.1"/>
    <property type="molecule type" value="Genomic_DNA"/>
</dbReference>
<name>A0ABQ4HTH3_9ACTN</name>
<dbReference type="PANTHER" id="PTHR45527:SF1">
    <property type="entry name" value="FATTY ACID SYNTHASE"/>
    <property type="match status" value="1"/>
</dbReference>
<reference evidence="3 4" key="1">
    <citation type="submission" date="2021-01" db="EMBL/GenBank/DDBJ databases">
        <title>Whole genome shotgun sequence of Verrucosispora andamanensis NBRC 109075.</title>
        <authorList>
            <person name="Komaki H."/>
            <person name="Tamura T."/>
        </authorList>
    </citation>
    <scope>NUCLEOTIDE SEQUENCE [LARGE SCALE GENOMIC DNA]</scope>
    <source>
        <strain evidence="3 4">NBRC 109075</strain>
    </source>
</reference>
<comment type="caution">
    <text evidence="3">The sequence shown here is derived from an EMBL/GenBank/DDBJ whole genome shotgun (WGS) entry which is preliminary data.</text>
</comment>
<keyword evidence="4" id="KW-1185">Reference proteome</keyword>
<accession>A0ABQ4HTH3</accession>
<evidence type="ECO:0000256" key="1">
    <source>
        <dbReference type="SAM" id="MobiDB-lite"/>
    </source>
</evidence>
<organism evidence="3 4">
    <name type="scientific">Micromonospora andamanensis</name>
    <dbReference type="NCBI Taxonomy" id="1287068"/>
    <lineage>
        <taxon>Bacteria</taxon>
        <taxon>Bacillati</taxon>
        <taxon>Actinomycetota</taxon>
        <taxon>Actinomycetes</taxon>
        <taxon>Micromonosporales</taxon>
        <taxon>Micromonosporaceae</taxon>
        <taxon>Micromonospora</taxon>
    </lineage>
</organism>
<sequence>MDHYQGGHRSLTQQVLLQRDTVDACRLRDALNLLGERHESLRTRLVERRRQLIQQVCPSREPELDVVDLTGVRQPVDALRDALAADLRQRVPVEQWPVRTTLYRLPGRAVFCLSMHHLITDHSSNGLVLRDLRTIYEALASNSPPELPDVTWQYATWAQWQRERLAGESRRRLDAFWRDTLDGASLPMLPVRNPEPVSSGSARVHLSEPVVRSLRALARAHRTSLFAVLLAVFYTLLHQRTGQVDLTVTSLFANRARSEVAHTLGFFVNQVALRSQLDGDEAFTALVRRVRGTTIRALPHQDLPFHMLPPGIVRSPGGRADQVVFQMLDPGTTRGDMRGAHLADLEPQTRNARFDLELLVVPIGEALVTQLRYTDRIFDDPTARAFVRDFGYLADRLGRRPDDPVRDAISQLARTGAPPPFPTQTEEQ</sequence>
<dbReference type="SUPFAM" id="SSF52777">
    <property type="entry name" value="CoA-dependent acyltransferases"/>
    <property type="match status" value="2"/>
</dbReference>
<dbReference type="Pfam" id="PF00668">
    <property type="entry name" value="Condensation"/>
    <property type="match status" value="1"/>
</dbReference>
<dbReference type="Proteomes" id="UP000647017">
    <property type="component" value="Unassembled WGS sequence"/>
</dbReference>
<dbReference type="Gene3D" id="3.30.559.30">
    <property type="entry name" value="Nonribosomal peptide synthetase, condensation domain"/>
    <property type="match status" value="1"/>
</dbReference>
<gene>
    <name evidence="3" type="ORF">Van01_21550</name>
</gene>
<feature type="region of interest" description="Disordered" evidence="1">
    <location>
        <begin position="403"/>
        <end position="428"/>
    </location>
</feature>
<dbReference type="InterPro" id="IPR023213">
    <property type="entry name" value="CAT-like_dom_sf"/>
</dbReference>
<protein>
    <recommendedName>
        <fullName evidence="2">Condensation domain-containing protein</fullName>
    </recommendedName>
</protein>
<dbReference type="InterPro" id="IPR001242">
    <property type="entry name" value="Condensation_dom"/>
</dbReference>
<dbReference type="PANTHER" id="PTHR45527">
    <property type="entry name" value="NONRIBOSOMAL PEPTIDE SYNTHETASE"/>
    <property type="match status" value="1"/>
</dbReference>
<evidence type="ECO:0000313" key="4">
    <source>
        <dbReference type="Proteomes" id="UP000647017"/>
    </source>
</evidence>
<dbReference type="Gene3D" id="3.30.559.10">
    <property type="entry name" value="Chloramphenicol acetyltransferase-like domain"/>
    <property type="match status" value="1"/>
</dbReference>
<feature type="domain" description="Condensation" evidence="2">
    <location>
        <begin position="9"/>
        <end position="407"/>
    </location>
</feature>
<proteinExistence type="predicted"/>
<evidence type="ECO:0000313" key="3">
    <source>
        <dbReference type="EMBL" id="GIJ08941.1"/>
    </source>
</evidence>